<organism evidence="2 3">
    <name type="scientific">Mangrovicoccus algicola</name>
    <dbReference type="NCBI Taxonomy" id="2771008"/>
    <lineage>
        <taxon>Bacteria</taxon>
        <taxon>Pseudomonadati</taxon>
        <taxon>Pseudomonadota</taxon>
        <taxon>Alphaproteobacteria</taxon>
        <taxon>Rhodobacterales</taxon>
        <taxon>Paracoccaceae</taxon>
        <taxon>Mangrovicoccus</taxon>
    </lineage>
</organism>
<accession>A0A8J6ZC65</accession>
<sequence length="330" mass="34904">MSIDVPGQAAPAARLSEFSADYAAALAAYAGQGDETDLVAAFHLARGGMALGISLTALCEIHQEAVGPLPRRSVRNDDFLIEALSVYDMALRGHLDTIGQLRREAEERQRAETELRQASFALRRERDRLEAEVQRRMRQAMAAAAPPAAAGPGAEGFVRALATDLRQAVVIQDAAVVPPSGAPAPDRAEPPGQFRGFLEEVIEGFQPSPPASVPLSDLLARALPEARTQGELPVIAGRPAQLWLALRLLCRQVLQPADCRPAPQVTVAVETDAASARLILTARPTPRLPPNGDPPLALCRAILAAQGGLLESADPASGIRLTLPLAAEPP</sequence>
<reference evidence="2" key="1">
    <citation type="submission" date="2020-09" db="EMBL/GenBank/DDBJ databases">
        <title>A novel bacterium of genus Mangrovicoccus, isolated from South China Sea.</title>
        <authorList>
            <person name="Huang H."/>
            <person name="Mo K."/>
            <person name="Hu Y."/>
        </authorList>
    </citation>
    <scope>NUCLEOTIDE SEQUENCE</scope>
    <source>
        <strain evidence="2">HB182678</strain>
    </source>
</reference>
<keyword evidence="3" id="KW-1185">Reference proteome</keyword>
<dbReference type="Proteomes" id="UP000609121">
    <property type="component" value="Unassembled WGS sequence"/>
</dbReference>
<evidence type="ECO:0000313" key="2">
    <source>
        <dbReference type="EMBL" id="MBE3639836.1"/>
    </source>
</evidence>
<gene>
    <name evidence="2" type="ORF">ICN82_16660</name>
</gene>
<evidence type="ECO:0000256" key="1">
    <source>
        <dbReference type="SAM" id="Coils"/>
    </source>
</evidence>
<dbReference type="RefSeq" id="WP_193184969.1">
    <property type="nucleotide sequence ID" value="NZ_JACVXA010000060.1"/>
</dbReference>
<protein>
    <submittedName>
        <fullName evidence="2">Uncharacterized protein</fullName>
    </submittedName>
</protein>
<dbReference type="AlphaFoldDB" id="A0A8J6ZC65"/>
<dbReference type="EMBL" id="JACVXA010000060">
    <property type="protein sequence ID" value="MBE3639836.1"/>
    <property type="molecule type" value="Genomic_DNA"/>
</dbReference>
<name>A0A8J6ZC65_9RHOB</name>
<keyword evidence="1" id="KW-0175">Coiled coil</keyword>
<dbReference type="Gene3D" id="1.10.1240.30">
    <property type="entry name" value="KaiA/RbsU domain"/>
    <property type="match status" value="1"/>
</dbReference>
<proteinExistence type="predicted"/>
<comment type="caution">
    <text evidence="2">The sequence shown here is derived from an EMBL/GenBank/DDBJ whole genome shotgun (WGS) entry which is preliminary data.</text>
</comment>
<dbReference type="InterPro" id="IPR017944">
    <property type="entry name" value="KaiA/RbsU_helical_domain_sf"/>
</dbReference>
<evidence type="ECO:0000313" key="3">
    <source>
        <dbReference type="Proteomes" id="UP000609121"/>
    </source>
</evidence>
<feature type="coiled-coil region" evidence="1">
    <location>
        <begin position="101"/>
        <end position="128"/>
    </location>
</feature>